<evidence type="ECO:0000256" key="2">
    <source>
        <dbReference type="ARBA" id="ARBA00023002"/>
    </source>
</evidence>
<dbReference type="AlphaFoldDB" id="G0M2I8"/>
<dbReference type="CDD" id="cd05374">
    <property type="entry name" value="17beta-HSD-like_SDR_c"/>
    <property type="match status" value="1"/>
</dbReference>
<protein>
    <submittedName>
        <fullName evidence="4">Short-chain dehydrogenase/oxidoreductase</fullName>
    </submittedName>
</protein>
<dbReference type="GO" id="GO:0016491">
    <property type="term" value="F:oxidoreductase activity"/>
    <property type="evidence" value="ECO:0007669"/>
    <property type="project" value="UniProtKB-KW"/>
</dbReference>
<evidence type="ECO:0000256" key="1">
    <source>
        <dbReference type="ARBA" id="ARBA00006484"/>
    </source>
</evidence>
<proteinExistence type="inferred from homology"/>
<comment type="similarity">
    <text evidence="1 3">Belongs to the short-chain dehydrogenases/reductases (SDR) family.</text>
</comment>
<reference evidence="4" key="1">
    <citation type="journal article" date="2011" name="J. Bacteriol.">
        <title>Genome Sequence of Lactobacillus pentosus IG1, a Strain Isolated from Spanish-Style Green Olive Fermentations.</title>
        <authorList>
            <person name="Maldonado-Barragan A."/>
            <person name="Caballero-Guerrero B."/>
            <person name="Lucena-Padros H."/>
            <person name="Ruiz-Barba J.L."/>
        </authorList>
    </citation>
    <scope>NUCLEOTIDE SEQUENCE</scope>
    <source>
        <strain evidence="4">IG1</strain>
    </source>
</reference>
<evidence type="ECO:0000256" key="3">
    <source>
        <dbReference type="RuleBase" id="RU000363"/>
    </source>
</evidence>
<dbReference type="PANTHER" id="PTHR43976:SF16">
    <property type="entry name" value="SHORT-CHAIN DEHYDROGENASE_REDUCTASE FAMILY PROTEIN"/>
    <property type="match status" value="1"/>
</dbReference>
<dbReference type="PANTHER" id="PTHR43976">
    <property type="entry name" value="SHORT CHAIN DEHYDROGENASE"/>
    <property type="match status" value="1"/>
</dbReference>
<dbReference type="InterPro" id="IPR051911">
    <property type="entry name" value="SDR_oxidoreductase"/>
</dbReference>
<dbReference type="Pfam" id="PF00106">
    <property type="entry name" value="adh_short"/>
    <property type="match status" value="1"/>
</dbReference>
<organism evidence="4">
    <name type="scientific">Lactiplantibacillus pentosus IG1</name>
    <dbReference type="NCBI Taxonomy" id="1042160"/>
    <lineage>
        <taxon>Bacteria</taxon>
        <taxon>Bacillati</taxon>
        <taxon>Bacillota</taxon>
        <taxon>Bacilli</taxon>
        <taxon>Lactobacillales</taxon>
        <taxon>Lactobacillaceae</taxon>
        <taxon>Lactiplantibacillus</taxon>
    </lineage>
</organism>
<sequence>MKVVLITGASSGIGYATAELLAKNGYKVYAGARRIEKMDPLKAFSVVPLHLDVTDEESAKNVIETIIKAEDQIDVLFNNAGYGSYGPIEEVSIEEAQKQLDVNVLGVARMSQLVLPYMRVQNEGRIIVTSSVGGRVTSYLGGWYHVSKFAVEALSNSIRMDVADFGIQVSIIEPSGVLTEWGDIAADHLEASGKNTAYQKVTKQVADYYHQMYKKKSALVNDPKNIALIVKKAIEATKPKTRYQDTLPAKMSVLMSRLLPDKLLDKIMKNTIVK</sequence>
<dbReference type="SUPFAM" id="SSF51735">
    <property type="entry name" value="NAD(P)-binding Rossmann-fold domains"/>
    <property type="match status" value="1"/>
</dbReference>
<dbReference type="PRINTS" id="PR00081">
    <property type="entry name" value="GDHRDH"/>
</dbReference>
<dbReference type="NCBIfam" id="NF004826">
    <property type="entry name" value="PRK06182.1"/>
    <property type="match status" value="1"/>
</dbReference>
<accession>G0M2I8</accession>
<name>G0M2I8_LACPE</name>
<evidence type="ECO:0000313" key="4">
    <source>
        <dbReference type="EMBL" id="CCC16287.1"/>
    </source>
</evidence>
<dbReference type="Gene3D" id="3.40.50.720">
    <property type="entry name" value="NAD(P)-binding Rossmann-like Domain"/>
    <property type="match status" value="1"/>
</dbReference>
<dbReference type="EMBL" id="FR874854">
    <property type="protein sequence ID" value="CCC16287.1"/>
    <property type="molecule type" value="Genomic_DNA"/>
</dbReference>
<dbReference type="InterPro" id="IPR002347">
    <property type="entry name" value="SDR_fam"/>
</dbReference>
<keyword evidence="2" id="KW-0560">Oxidoreductase</keyword>
<dbReference type="PRINTS" id="PR00080">
    <property type="entry name" value="SDRFAMILY"/>
</dbReference>
<dbReference type="InterPro" id="IPR036291">
    <property type="entry name" value="NAD(P)-bd_dom_sf"/>
</dbReference>
<gene>
    <name evidence="4" type="ORF">LPENT_00983</name>
</gene>